<dbReference type="EMBL" id="AYZM01000046">
    <property type="protein sequence ID" value="KRN26057.1"/>
    <property type="molecule type" value="Genomic_DNA"/>
</dbReference>
<feature type="domain" description="Glycoside hydrolase family 65 C-terminal" evidence="2">
    <location>
        <begin position="841"/>
        <end position="895"/>
    </location>
</feature>
<dbReference type="PATRIC" id="fig|1423804.4.peg.3359"/>
<dbReference type="SUPFAM" id="SSF48208">
    <property type="entry name" value="Six-hairpin glycosidases"/>
    <property type="match status" value="1"/>
</dbReference>
<dbReference type="InterPro" id="IPR005196">
    <property type="entry name" value="Glyco_hydro_65_N"/>
</dbReference>
<dbReference type="InterPro" id="IPR008928">
    <property type="entry name" value="6-hairpin_glycosidase_sf"/>
</dbReference>
<comment type="caution">
    <text evidence="4">The sequence shown here is derived from an EMBL/GenBank/DDBJ whole genome shotgun (WGS) entry which is preliminary data.</text>
</comment>
<name>A0A0R2FC90_9LACO</name>
<accession>A0A0R2FC90</accession>
<dbReference type="RefSeq" id="WP_054734730.1">
    <property type="nucleotide sequence ID" value="NZ_AYZM01000046.1"/>
</dbReference>
<feature type="domain" description="Glycoside hydrolase family 65 N-terminal" evidence="3">
    <location>
        <begin position="125"/>
        <end position="374"/>
    </location>
</feature>
<evidence type="ECO:0000259" key="3">
    <source>
        <dbReference type="Pfam" id="PF03636"/>
    </source>
</evidence>
<dbReference type="Pfam" id="PF03636">
    <property type="entry name" value="Glyco_hydro_65N"/>
    <property type="match status" value="1"/>
</dbReference>
<dbReference type="InterPro" id="IPR011013">
    <property type="entry name" value="Gal_mutarotase_sf_dom"/>
</dbReference>
<dbReference type="Gene3D" id="2.70.98.40">
    <property type="entry name" value="Glycoside hydrolase, family 65, N-terminal domain"/>
    <property type="match status" value="1"/>
</dbReference>
<evidence type="ECO:0000259" key="1">
    <source>
        <dbReference type="Pfam" id="PF03632"/>
    </source>
</evidence>
<dbReference type="Gene3D" id="1.50.10.10">
    <property type="match status" value="1"/>
</dbReference>
<dbReference type="OrthoDB" id="9758855at2"/>
<dbReference type="Proteomes" id="UP000051442">
    <property type="component" value="Unassembled WGS sequence"/>
</dbReference>
<dbReference type="Gene3D" id="2.60.420.10">
    <property type="entry name" value="Maltose phosphorylase, domain 3"/>
    <property type="match status" value="1"/>
</dbReference>
<sequence length="905" mass="102183">MKTIALRVMQDSIEIAYSANDNQAPYRQFVITYNPDQTIGDNLEKIKVVLAGLPIDAAILLNALEYEFSDTIIGINHRRIDIGLAITNMLNIPVVCQRDVDEHGLAQAVKRKQHYNEWHLDYYGQYDSKRNYGQEAMLTIGNGYLGLRGAYVESKADADNYPGTYVAGVYNQLTTKIGDRDVTNEDLVNLPNAQYLTFGVDEQPPFKINHQDIQDVYRSLDLKHGTLTTIMHIQLSTGHTLAITTTKVANMVDWHQYAIRYTVTPLNFSGSVQIYSEIDGSVINGNVDRYQDFDQHHLHITGMNANDHQMVMTGETQTSHINFAVGSTLHMAKVKTEPTVTVAMGDNKIRQVMSTEVTAGEPVIFDKNVAIYTDLETPDQPLTQVVDDVLDSATYKQTMQQSTGYWKQGWQNFDIQISTDITSQKLTRVNLFHGMVSAAAIASGQLDASVGARGLHGEAYRGHVFWDEMFVLPFYTLHFPQLTKQLLMYRYRRLDAARAYAASADYQGAMYPWQSGMTGDEQSQFTHLNPMTHTWDPDNSRLQRHVSLAIAYNVVNYVHVSDDQTFMADYGLEMLLSIAKFWISTTSYDAKTKRYSISHVMGPDEFHENYPNADEPGLTNNTYTNLMVAWLFNTLLDLQAQLKPATIKAAAKKSGFTTTNFDQLKDIAHKLKLDINKNGILAQFEGYFKLPSLNFEAYHRKYGDIARMDRILKAEGKTPDAYQVAKQADTLMPFYVLSIDEVDHLLGQLGYQLPKEYLTKNIQYYLNRTTHGSTLSRIVYAVLTEMDDNLDQSWSLFSTALFSDYYDIQGGTTAEGIHLGVMTATLMIETRNYAGVDSSGKVISIHPHLPAKWQSLHFRQLIRGHWYDFTVTQKQVRVTADTDATVAILGQPVALTANQTKTVDY</sequence>
<dbReference type="SUPFAM" id="SSF74650">
    <property type="entry name" value="Galactose mutarotase-like"/>
    <property type="match status" value="1"/>
</dbReference>
<dbReference type="STRING" id="1423804.FD14_GL003125"/>
<evidence type="ECO:0000259" key="2">
    <source>
        <dbReference type="Pfam" id="PF03633"/>
    </source>
</evidence>
<keyword evidence="5" id="KW-1185">Reference proteome</keyword>
<gene>
    <name evidence="4" type="ORF">FD14_GL003125</name>
</gene>
<dbReference type="Pfam" id="PF03632">
    <property type="entry name" value="Glyco_hydro_65m"/>
    <property type="match status" value="1"/>
</dbReference>
<dbReference type="PANTHER" id="PTHR11051">
    <property type="entry name" value="GLYCOSYL HYDROLASE-RELATED"/>
    <property type="match status" value="1"/>
</dbReference>
<dbReference type="InterPro" id="IPR005194">
    <property type="entry name" value="Glyco_hydro_65_C"/>
</dbReference>
<proteinExistence type="predicted"/>
<evidence type="ECO:0000313" key="4">
    <source>
        <dbReference type="EMBL" id="KRN26057.1"/>
    </source>
</evidence>
<dbReference type="InterPro" id="IPR005195">
    <property type="entry name" value="Glyco_hydro_65_M"/>
</dbReference>
<dbReference type="InterPro" id="IPR012341">
    <property type="entry name" value="6hp_glycosidase-like_sf"/>
</dbReference>
<organism evidence="4 5">
    <name type="scientific">Secundilactobacillus similis DSM 23365 = JCM 2765</name>
    <dbReference type="NCBI Taxonomy" id="1423804"/>
    <lineage>
        <taxon>Bacteria</taxon>
        <taxon>Bacillati</taxon>
        <taxon>Bacillota</taxon>
        <taxon>Bacilli</taxon>
        <taxon>Lactobacillales</taxon>
        <taxon>Lactobacillaceae</taxon>
        <taxon>Secundilactobacillus</taxon>
    </lineage>
</organism>
<reference evidence="4 5" key="1">
    <citation type="journal article" date="2015" name="Genome Announc.">
        <title>Expanding the biotechnology potential of lactobacilli through comparative genomics of 213 strains and associated genera.</title>
        <authorList>
            <person name="Sun Z."/>
            <person name="Harris H.M."/>
            <person name="McCann A."/>
            <person name="Guo C."/>
            <person name="Argimon S."/>
            <person name="Zhang W."/>
            <person name="Yang X."/>
            <person name="Jeffery I.B."/>
            <person name="Cooney J.C."/>
            <person name="Kagawa T.F."/>
            <person name="Liu W."/>
            <person name="Song Y."/>
            <person name="Salvetti E."/>
            <person name="Wrobel A."/>
            <person name="Rasinkangas P."/>
            <person name="Parkhill J."/>
            <person name="Rea M.C."/>
            <person name="O'Sullivan O."/>
            <person name="Ritari J."/>
            <person name="Douillard F.P."/>
            <person name="Paul Ross R."/>
            <person name="Yang R."/>
            <person name="Briner A.E."/>
            <person name="Felis G.E."/>
            <person name="de Vos W.M."/>
            <person name="Barrangou R."/>
            <person name="Klaenhammer T.R."/>
            <person name="Caufield P.W."/>
            <person name="Cui Y."/>
            <person name="Zhang H."/>
            <person name="O'Toole P.W."/>
        </authorList>
    </citation>
    <scope>NUCLEOTIDE SEQUENCE [LARGE SCALE GENOMIC DNA]</scope>
    <source>
        <strain evidence="4 5">DSM 23365</strain>
    </source>
</reference>
<dbReference type="PANTHER" id="PTHR11051:SF8">
    <property type="entry name" value="PROTEIN-GLUCOSYLGALACTOSYLHYDROXYLYSINE GLUCOSIDASE"/>
    <property type="match status" value="1"/>
</dbReference>
<evidence type="ECO:0000313" key="5">
    <source>
        <dbReference type="Proteomes" id="UP000051442"/>
    </source>
</evidence>
<protein>
    <submittedName>
        <fullName evidence="4">Trehalose 6-phosphate phosphorylase</fullName>
    </submittedName>
</protein>
<dbReference type="GO" id="GO:0005975">
    <property type="term" value="P:carbohydrate metabolic process"/>
    <property type="evidence" value="ECO:0007669"/>
    <property type="project" value="InterPro"/>
</dbReference>
<dbReference type="GO" id="GO:0030246">
    <property type="term" value="F:carbohydrate binding"/>
    <property type="evidence" value="ECO:0007669"/>
    <property type="project" value="InterPro"/>
</dbReference>
<dbReference type="AlphaFoldDB" id="A0A0R2FC90"/>
<dbReference type="InterPro" id="IPR037018">
    <property type="entry name" value="GH65_N"/>
</dbReference>
<feature type="domain" description="Glycoside hydrolase family 65 central catalytic" evidence="1">
    <location>
        <begin position="428"/>
        <end position="827"/>
    </location>
</feature>
<dbReference type="GO" id="GO:0016757">
    <property type="term" value="F:glycosyltransferase activity"/>
    <property type="evidence" value="ECO:0007669"/>
    <property type="project" value="UniProtKB-ARBA"/>
</dbReference>
<dbReference type="Pfam" id="PF03633">
    <property type="entry name" value="Glyco_hydro_65C"/>
    <property type="match status" value="1"/>
</dbReference>
<dbReference type="GO" id="GO:0004553">
    <property type="term" value="F:hydrolase activity, hydrolyzing O-glycosyl compounds"/>
    <property type="evidence" value="ECO:0007669"/>
    <property type="project" value="TreeGrafter"/>
</dbReference>